<keyword evidence="3" id="KW-0732">Signal</keyword>
<dbReference type="GO" id="GO:0046872">
    <property type="term" value="F:metal ion binding"/>
    <property type="evidence" value="ECO:0007669"/>
    <property type="project" value="InterPro"/>
</dbReference>
<evidence type="ECO:0000256" key="1">
    <source>
        <dbReference type="ARBA" id="ARBA00011028"/>
    </source>
</evidence>
<reference evidence="5" key="1">
    <citation type="submission" date="2014-09" db="EMBL/GenBank/DDBJ databases">
        <authorList>
            <person name="Probst J Alexander"/>
        </authorList>
    </citation>
    <scope>NUCLEOTIDE SEQUENCE</scope>
</reference>
<evidence type="ECO:0000256" key="2">
    <source>
        <dbReference type="ARBA" id="ARBA00022448"/>
    </source>
</evidence>
<keyword evidence="5" id="KW-0449">Lipoprotein</keyword>
<proteinExistence type="inferred from homology"/>
<feature type="transmembrane region" description="Helical" evidence="4">
    <location>
        <begin position="12"/>
        <end position="30"/>
    </location>
</feature>
<name>A0A098ECP7_9ZZZZ</name>
<dbReference type="AlphaFoldDB" id="A0A098ECP7"/>
<keyword evidence="4" id="KW-1133">Transmembrane helix</keyword>
<comment type="similarity">
    <text evidence="1">Belongs to the bacterial solute-binding protein 9 family.</text>
</comment>
<dbReference type="Pfam" id="PF01297">
    <property type="entry name" value="ZnuA"/>
    <property type="match status" value="1"/>
</dbReference>
<accession>A0A098ECP7</accession>
<dbReference type="PROSITE" id="PS51257">
    <property type="entry name" value="PROKAR_LIPOPROTEIN"/>
    <property type="match status" value="1"/>
</dbReference>
<evidence type="ECO:0000256" key="4">
    <source>
        <dbReference type="SAM" id="Phobius"/>
    </source>
</evidence>
<dbReference type="InterPro" id="IPR006127">
    <property type="entry name" value="ZnuA-like"/>
</dbReference>
<dbReference type="PANTHER" id="PTHR42953">
    <property type="entry name" value="HIGH-AFFINITY ZINC UPTAKE SYSTEM PROTEIN ZNUA-RELATED"/>
    <property type="match status" value="1"/>
</dbReference>
<dbReference type="GO" id="GO:0030001">
    <property type="term" value="P:metal ion transport"/>
    <property type="evidence" value="ECO:0007669"/>
    <property type="project" value="InterPro"/>
</dbReference>
<dbReference type="PANTHER" id="PTHR42953:SF3">
    <property type="entry name" value="HIGH-AFFINITY ZINC UPTAKE SYSTEM PROTEIN ZNUA"/>
    <property type="match status" value="1"/>
</dbReference>
<dbReference type="EMBL" id="CCXY01000292">
    <property type="protein sequence ID" value="CEG13291.1"/>
    <property type="molecule type" value="Genomic_DNA"/>
</dbReference>
<organism evidence="5">
    <name type="scientific">groundwater metagenome</name>
    <dbReference type="NCBI Taxonomy" id="717931"/>
    <lineage>
        <taxon>unclassified sequences</taxon>
        <taxon>metagenomes</taxon>
        <taxon>ecological metagenomes</taxon>
    </lineage>
</organism>
<dbReference type="InterPro" id="IPR050492">
    <property type="entry name" value="Bact_metal-bind_prot9"/>
</dbReference>
<protein>
    <submittedName>
        <fullName evidence="5">Putative zinc transport system zinc-binding lipoprotein adcA</fullName>
    </submittedName>
</protein>
<keyword evidence="2" id="KW-0813">Transport</keyword>
<dbReference type="GO" id="GO:0007155">
    <property type="term" value="P:cell adhesion"/>
    <property type="evidence" value="ECO:0007669"/>
    <property type="project" value="InterPro"/>
</dbReference>
<dbReference type="Gene3D" id="3.40.50.1980">
    <property type="entry name" value="Nitrogenase molybdenum iron protein domain"/>
    <property type="match status" value="2"/>
</dbReference>
<evidence type="ECO:0000313" key="5">
    <source>
        <dbReference type="EMBL" id="CEG13291.1"/>
    </source>
</evidence>
<dbReference type="SUPFAM" id="SSF53807">
    <property type="entry name" value="Helical backbone' metal receptor"/>
    <property type="match status" value="1"/>
</dbReference>
<dbReference type="InterPro" id="IPR006129">
    <property type="entry name" value="AdhesinB"/>
</dbReference>
<keyword evidence="4" id="KW-0812">Transmembrane</keyword>
<evidence type="ECO:0000256" key="3">
    <source>
        <dbReference type="ARBA" id="ARBA00022729"/>
    </source>
</evidence>
<gene>
    <name evidence="5" type="ORF">MSIBF_A3610006</name>
</gene>
<sequence length="306" mass="33814">MEQKNLLKGYELLGIAAVGAILILGVLISGCIEEKPKENLTENLIVGVTILPQAEFVEKVGGDKVKVIVMIPPGASPHTYEPTPNQMIDLSNAKMYAKIGTSIEFELGSMDKIANLNKNLLIVDCSKGIELKEMSKKEKKADAAADNVKDPHIWLSARNAKIMVENIYEGLVKVDPANKGYYKKNKDSYIAELDKVDTEISRKLSNLNNRKILVYHPAWGYFCSDYNLTQIAIEKEGKEPTPQGIENLIKQAKENNITIIFASPQFSTKSAEVVAKEINGKVVLIHPLSKNYTENLYNVADALPGI</sequence>
<keyword evidence="4" id="KW-0472">Membrane</keyword>
<dbReference type="PRINTS" id="PR00691">
    <property type="entry name" value="ADHESINB"/>
</dbReference>